<reference evidence="2" key="2">
    <citation type="submission" date="2017-02" db="UniProtKB">
        <authorList>
            <consortium name="WormBaseParasite"/>
        </authorList>
    </citation>
    <scope>IDENTIFICATION</scope>
</reference>
<protein>
    <submittedName>
        <fullName evidence="2">Dynein light chain</fullName>
    </submittedName>
</protein>
<organism evidence="1 2">
    <name type="scientific">Angiostrongylus cantonensis</name>
    <name type="common">Rat lungworm</name>
    <dbReference type="NCBI Taxonomy" id="6313"/>
    <lineage>
        <taxon>Eukaryota</taxon>
        <taxon>Metazoa</taxon>
        <taxon>Ecdysozoa</taxon>
        <taxon>Nematoda</taxon>
        <taxon>Chromadorea</taxon>
        <taxon>Rhabditida</taxon>
        <taxon>Rhabditina</taxon>
        <taxon>Rhabditomorpha</taxon>
        <taxon>Strongyloidea</taxon>
        <taxon>Metastrongylidae</taxon>
        <taxon>Angiostrongylus</taxon>
    </lineage>
</organism>
<proteinExistence type="predicted"/>
<dbReference type="WBParaSite" id="ACAC_0000097001-mRNA-1">
    <property type="protein sequence ID" value="ACAC_0000097001-mRNA-1"/>
    <property type="gene ID" value="ACAC_0000097001"/>
</dbReference>
<evidence type="ECO:0000313" key="2">
    <source>
        <dbReference type="WBParaSite" id="ACAC_0000097001-mRNA-1"/>
    </source>
</evidence>
<dbReference type="Proteomes" id="UP000035642">
    <property type="component" value="Unassembled WGS sequence"/>
</dbReference>
<sequence length="89" mass="10015">MASSDDCYPKTVKECRIAVDTLRLEIAERTKFDSKILVHGQEDVLTLHEYEVAAKELEISMPKAVSDVFTQLSQQNKNSTGSVLFHSRS</sequence>
<keyword evidence="1" id="KW-1185">Reference proteome</keyword>
<evidence type="ECO:0000313" key="1">
    <source>
        <dbReference type="Proteomes" id="UP000035642"/>
    </source>
</evidence>
<name>A0A0K0CUQ1_ANGCA</name>
<dbReference type="AlphaFoldDB" id="A0A0K0CUQ1"/>
<accession>A0A0K0CUQ1</accession>
<reference evidence="1" key="1">
    <citation type="submission" date="2012-09" db="EMBL/GenBank/DDBJ databases">
        <authorList>
            <person name="Martin A.A."/>
        </authorList>
    </citation>
    <scope>NUCLEOTIDE SEQUENCE</scope>
</reference>